<dbReference type="OrthoDB" id="1100386at2759"/>
<dbReference type="InterPro" id="IPR048072">
    <property type="entry name" value="7tmB2_latrophilin-like"/>
</dbReference>
<feature type="transmembrane region" description="Helical" evidence="13">
    <location>
        <begin position="99"/>
        <end position="116"/>
    </location>
</feature>
<dbReference type="InterPro" id="IPR017981">
    <property type="entry name" value="GPCR_2-like_7TM"/>
</dbReference>
<dbReference type="GeneID" id="20216344"/>
<feature type="transmembrane region" description="Helical" evidence="13">
    <location>
        <begin position="207"/>
        <end position="230"/>
    </location>
</feature>
<dbReference type="EMBL" id="KB097144">
    <property type="protein sequence ID" value="ESN98450.1"/>
    <property type="molecule type" value="Genomic_DNA"/>
</dbReference>
<keyword evidence="11" id="KW-1015">Disulfide bond</keyword>
<keyword evidence="12" id="KW-0325">Glycoprotein</keyword>
<evidence type="ECO:0000256" key="12">
    <source>
        <dbReference type="ARBA" id="ARBA00023180"/>
    </source>
</evidence>
<feature type="transmembrane region" description="Helical" evidence="13">
    <location>
        <begin position="128"/>
        <end position="154"/>
    </location>
</feature>
<dbReference type="PANTHER" id="PTHR12011">
    <property type="entry name" value="ADHESION G-PROTEIN COUPLED RECEPTOR"/>
    <property type="match status" value="1"/>
</dbReference>
<dbReference type="InterPro" id="IPR000832">
    <property type="entry name" value="GPCR_2_secretin-like"/>
</dbReference>
<dbReference type="FunFam" id="1.20.1070.10:FF:000054">
    <property type="entry name" value="Adhesion G protein-coupled receptor E3"/>
    <property type="match status" value="1"/>
</dbReference>
<evidence type="ECO:0000256" key="2">
    <source>
        <dbReference type="ARBA" id="ARBA00007343"/>
    </source>
</evidence>
<dbReference type="SMART" id="SM00303">
    <property type="entry name" value="GPS"/>
    <property type="match status" value="1"/>
</dbReference>
<dbReference type="STRING" id="6412.T1G5J7"/>
<dbReference type="AlphaFoldDB" id="T1G5J7"/>
<evidence type="ECO:0000313" key="16">
    <source>
        <dbReference type="EMBL" id="ESN98450.1"/>
    </source>
</evidence>
<dbReference type="Pfam" id="PF00002">
    <property type="entry name" value="7tm_2"/>
    <property type="match status" value="1"/>
</dbReference>
<evidence type="ECO:0000313" key="17">
    <source>
        <dbReference type="EnsemblMetazoa" id="HelroP84528"/>
    </source>
</evidence>
<evidence type="ECO:0000256" key="4">
    <source>
        <dbReference type="ARBA" id="ARBA00022536"/>
    </source>
</evidence>
<dbReference type="PANTHER" id="PTHR12011:SF347">
    <property type="entry name" value="FI21270P1-RELATED"/>
    <property type="match status" value="1"/>
</dbReference>
<protein>
    <recommendedName>
        <fullName evidence="19">G-protein coupled receptors family 2 profile 2 domain-containing protein</fullName>
    </recommendedName>
</protein>
<dbReference type="CTD" id="20216344"/>
<dbReference type="PROSITE" id="PS50261">
    <property type="entry name" value="G_PROTEIN_RECEP_F2_4"/>
    <property type="match status" value="1"/>
</dbReference>
<keyword evidence="18" id="KW-1185">Reference proteome</keyword>
<keyword evidence="4" id="KW-0245">EGF-like domain</keyword>
<dbReference type="GO" id="GO:0007166">
    <property type="term" value="P:cell surface receptor signaling pathway"/>
    <property type="evidence" value="ECO:0007669"/>
    <property type="project" value="InterPro"/>
</dbReference>
<evidence type="ECO:0000256" key="7">
    <source>
        <dbReference type="ARBA" id="ARBA00022737"/>
    </source>
</evidence>
<dbReference type="KEGG" id="hro:HELRODRAFT_84528"/>
<evidence type="ECO:0000256" key="11">
    <source>
        <dbReference type="ARBA" id="ARBA00023157"/>
    </source>
</evidence>
<dbReference type="InParanoid" id="T1G5J7"/>
<dbReference type="EMBL" id="AMQM01005880">
    <property type="status" value="NOT_ANNOTATED_CDS"/>
    <property type="molecule type" value="Genomic_DNA"/>
</dbReference>
<feature type="transmembrane region" description="Helical" evidence="13">
    <location>
        <begin position="314"/>
        <end position="334"/>
    </location>
</feature>
<dbReference type="CDD" id="cd15440">
    <property type="entry name" value="7tmB2_latrophilin-like_invertebrate"/>
    <property type="match status" value="1"/>
</dbReference>
<feature type="transmembrane region" description="Helical" evidence="13">
    <location>
        <begin position="64"/>
        <end position="87"/>
    </location>
</feature>
<feature type="domain" description="GAIN-B" evidence="14">
    <location>
        <begin position="1"/>
        <end position="50"/>
    </location>
</feature>
<sequence length="343" mass="38243">CSYLQISDGLKGGEWMNDGCHLVSSNLTHTTCNCKHLTNFALLINVVPYDAYKLSPTHETALKVLTFIGCTISIITLALSFIIFSLVKSIQCERNTIHKNLSACLCLAEIGFLLAISSNNSYSLCKVIALMCHFLFLCSFSWMLMEGIQLYLMLIKVFQSKKSRIAWIYAVAYGVPTLIIIITASVNLNGYGTENFCWLSSETGMRWAFVGPAISVIVLNLFLLMMATYVMCRHSNSLSSNKDSTLKQISWWMKGLSTLIVLLGVTWLVGVFNMVGRSVFLTYVFVIVNSLQGLFIFIFHCLLNNKVGMGSRMVGWLVVWLVGLLVGWLAGWLVDFLVNLLVG</sequence>
<evidence type="ECO:0000256" key="6">
    <source>
        <dbReference type="ARBA" id="ARBA00022729"/>
    </source>
</evidence>
<gene>
    <name evidence="17" type="primary">20216344</name>
    <name evidence="16" type="ORF">HELRODRAFT_84528</name>
</gene>
<keyword evidence="6" id="KW-0732">Signal</keyword>
<dbReference type="GO" id="GO:0004930">
    <property type="term" value="F:G protein-coupled receptor activity"/>
    <property type="evidence" value="ECO:0007669"/>
    <property type="project" value="InterPro"/>
</dbReference>
<dbReference type="InterPro" id="IPR017983">
    <property type="entry name" value="GPCR_2_secretin-like_CS"/>
</dbReference>
<accession>T1G5J7</accession>
<feature type="transmembrane region" description="Helical" evidence="13">
    <location>
        <begin position="166"/>
        <end position="187"/>
    </location>
</feature>
<dbReference type="Gene3D" id="2.60.220.50">
    <property type="match status" value="1"/>
</dbReference>
<dbReference type="FunFam" id="2.60.220.50:FF:000057">
    <property type="entry name" value="Adhesion G protein-coupled receptor D1"/>
    <property type="match status" value="1"/>
</dbReference>
<dbReference type="HOGENOM" id="CLU_002753_3_1_1"/>
<dbReference type="PRINTS" id="PR00249">
    <property type="entry name" value="GPCRSECRETIN"/>
</dbReference>
<dbReference type="eggNOG" id="KOG4193">
    <property type="taxonomic scope" value="Eukaryota"/>
</dbReference>
<keyword evidence="8" id="KW-0106">Calcium</keyword>
<comment type="subcellular location">
    <subcellularLocation>
        <location evidence="1">Cell membrane</location>
        <topology evidence="1">Multi-pass membrane protein</topology>
    </subcellularLocation>
</comment>
<evidence type="ECO:0000256" key="1">
    <source>
        <dbReference type="ARBA" id="ARBA00004651"/>
    </source>
</evidence>
<dbReference type="InterPro" id="IPR057244">
    <property type="entry name" value="GAIN_B"/>
</dbReference>
<reference evidence="18" key="1">
    <citation type="submission" date="2012-12" db="EMBL/GenBank/DDBJ databases">
        <authorList>
            <person name="Hellsten U."/>
            <person name="Grimwood J."/>
            <person name="Chapman J.A."/>
            <person name="Shapiro H."/>
            <person name="Aerts A."/>
            <person name="Otillar R.P."/>
            <person name="Terry A.Y."/>
            <person name="Boore J.L."/>
            <person name="Simakov O."/>
            <person name="Marletaz F."/>
            <person name="Cho S.-J."/>
            <person name="Edsinger-Gonzales E."/>
            <person name="Havlak P."/>
            <person name="Kuo D.-H."/>
            <person name="Larsson T."/>
            <person name="Lv J."/>
            <person name="Arendt D."/>
            <person name="Savage R."/>
            <person name="Osoegawa K."/>
            <person name="de Jong P."/>
            <person name="Lindberg D.R."/>
            <person name="Seaver E.C."/>
            <person name="Weisblat D.A."/>
            <person name="Putnam N.H."/>
            <person name="Grigoriev I.V."/>
            <person name="Rokhsar D.S."/>
        </authorList>
    </citation>
    <scope>NUCLEOTIDE SEQUENCE</scope>
</reference>
<keyword evidence="7" id="KW-0677">Repeat</keyword>
<reference evidence="16 18" key="2">
    <citation type="journal article" date="2013" name="Nature">
        <title>Insights into bilaterian evolution from three spiralian genomes.</title>
        <authorList>
            <person name="Simakov O."/>
            <person name="Marletaz F."/>
            <person name="Cho S.J."/>
            <person name="Edsinger-Gonzales E."/>
            <person name="Havlak P."/>
            <person name="Hellsten U."/>
            <person name="Kuo D.H."/>
            <person name="Larsson T."/>
            <person name="Lv J."/>
            <person name="Arendt D."/>
            <person name="Savage R."/>
            <person name="Osoegawa K."/>
            <person name="de Jong P."/>
            <person name="Grimwood J."/>
            <person name="Chapman J.A."/>
            <person name="Shapiro H."/>
            <person name="Aerts A."/>
            <person name="Otillar R.P."/>
            <person name="Terry A.Y."/>
            <person name="Boore J.L."/>
            <person name="Grigoriev I.V."/>
            <person name="Lindberg D.R."/>
            <person name="Seaver E.C."/>
            <person name="Weisblat D.A."/>
            <person name="Putnam N.H."/>
            <person name="Rokhsar D.S."/>
        </authorList>
    </citation>
    <scope>NUCLEOTIDE SEQUENCE</scope>
</reference>
<evidence type="ECO:0000256" key="13">
    <source>
        <dbReference type="SAM" id="Phobius"/>
    </source>
</evidence>
<evidence type="ECO:0000256" key="8">
    <source>
        <dbReference type="ARBA" id="ARBA00022837"/>
    </source>
</evidence>
<proteinExistence type="inferred from homology"/>
<evidence type="ECO:0000256" key="3">
    <source>
        <dbReference type="ARBA" id="ARBA00022475"/>
    </source>
</evidence>
<evidence type="ECO:0000259" key="14">
    <source>
        <dbReference type="PROSITE" id="PS50221"/>
    </source>
</evidence>
<feature type="domain" description="G-protein coupled receptors family 2 profile 2" evidence="15">
    <location>
        <begin position="62"/>
        <end position="304"/>
    </location>
</feature>
<keyword evidence="3" id="KW-1003">Cell membrane</keyword>
<keyword evidence="9 13" id="KW-1133">Transmembrane helix</keyword>
<evidence type="ECO:0000256" key="9">
    <source>
        <dbReference type="ARBA" id="ARBA00022989"/>
    </source>
</evidence>
<evidence type="ECO:0000256" key="10">
    <source>
        <dbReference type="ARBA" id="ARBA00023136"/>
    </source>
</evidence>
<dbReference type="EnsemblMetazoa" id="HelroT84528">
    <property type="protein sequence ID" value="HelroP84528"/>
    <property type="gene ID" value="HelroG84528"/>
</dbReference>
<reference evidence="17" key="3">
    <citation type="submission" date="2015-06" db="UniProtKB">
        <authorList>
            <consortium name="EnsemblMetazoa"/>
        </authorList>
    </citation>
    <scope>IDENTIFICATION</scope>
</reference>
<dbReference type="PROSITE" id="PS50221">
    <property type="entry name" value="GAIN_B"/>
    <property type="match status" value="1"/>
</dbReference>
<dbReference type="PROSITE" id="PS00650">
    <property type="entry name" value="G_PROTEIN_RECEP_F2_2"/>
    <property type="match status" value="1"/>
</dbReference>
<comment type="similarity">
    <text evidence="2">Belongs to the G-protein coupled receptor 2 family. Adhesion G-protein coupled receptor (ADGR) subfamily.</text>
</comment>
<dbReference type="GO" id="GO:0005886">
    <property type="term" value="C:plasma membrane"/>
    <property type="evidence" value="ECO:0007669"/>
    <property type="project" value="UniProtKB-SubCell"/>
</dbReference>
<evidence type="ECO:0000256" key="5">
    <source>
        <dbReference type="ARBA" id="ARBA00022692"/>
    </source>
</evidence>
<feature type="transmembrane region" description="Helical" evidence="13">
    <location>
        <begin position="251"/>
        <end position="274"/>
    </location>
</feature>
<dbReference type="OMA" id="CWKTERS"/>
<dbReference type="RefSeq" id="XP_009023331.1">
    <property type="nucleotide sequence ID" value="XM_009025083.1"/>
</dbReference>
<keyword evidence="10 13" id="KW-0472">Membrane</keyword>
<dbReference type="InterPro" id="IPR046338">
    <property type="entry name" value="GAIN_dom_sf"/>
</dbReference>
<evidence type="ECO:0000313" key="18">
    <source>
        <dbReference type="Proteomes" id="UP000015101"/>
    </source>
</evidence>
<dbReference type="Gene3D" id="1.20.1070.10">
    <property type="entry name" value="Rhodopsin 7-helix transmembrane proteins"/>
    <property type="match status" value="1"/>
</dbReference>
<dbReference type="Pfam" id="PF01825">
    <property type="entry name" value="GPS"/>
    <property type="match status" value="1"/>
</dbReference>
<name>T1G5J7_HELRO</name>
<keyword evidence="5 13" id="KW-0812">Transmembrane</keyword>
<dbReference type="Proteomes" id="UP000015101">
    <property type="component" value="Unassembled WGS sequence"/>
</dbReference>
<feature type="transmembrane region" description="Helical" evidence="13">
    <location>
        <begin position="280"/>
        <end position="302"/>
    </location>
</feature>
<organism evidence="17 18">
    <name type="scientific">Helobdella robusta</name>
    <name type="common">Californian leech</name>
    <dbReference type="NCBI Taxonomy" id="6412"/>
    <lineage>
        <taxon>Eukaryota</taxon>
        <taxon>Metazoa</taxon>
        <taxon>Spiralia</taxon>
        <taxon>Lophotrochozoa</taxon>
        <taxon>Annelida</taxon>
        <taxon>Clitellata</taxon>
        <taxon>Hirudinea</taxon>
        <taxon>Rhynchobdellida</taxon>
        <taxon>Glossiphoniidae</taxon>
        <taxon>Helobdella</taxon>
    </lineage>
</organism>
<evidence type="ECO:0008006" key="19">
    <source>
        <dbReference type="Google" id="ProtNLM"/>
    </source>
</evidence>
<dbReference type="InterPro" id="IPR000203">
    <property type="entry name" value="GPS"/>
</dbReference>
<evidence type="ECO:0000259" key="15">
    <source>
        <dbReference type="PROSITE" id="PS50261"/>
    </source>
</evidence>